<dbReference type="Gene3D" id="3.80.10.10">
    <property type="entry name" value="Ribonuclease Inhibitor"/>
    <property type="match status" value="2"/>
</dbReference>
<dbReference type="AlphaFoldDB" id="A0AAD7XXR9"/>
<dbReference type="InterPro" id="IPR001810">
    <property type="entry name" value="F-box_dom"/>
</dbReference>
<dbReference type="PANTHER" id="PTHR13318">
    <property type="entry name" value="PARTNER OF PAIRED, ISOFORM B-RELATED"/>
    <property type="match status" value="1"/>
</dbReference>
<dbReference type="InterPro" id="IPR036047">
    <property type="entry name" value="F-box-like_dom_sf"/>
</dbReference>
<comment type="caution">
    <text evidence="2">The sequence shown here is derived from an EMBL/GenBank/DDBJ whole genome shotgun (WGS) entry which is preliminary data.</text>
</comment>
<dbReference type="GO" id="GO:0031146">
    <property type="term" value="P:SCF-dependent proteasomal ubiquitin-dependent protein catabolic process"/>
    <property type="evidence" value="ECO:0007669"/>
    <property type="project" value="TreeGrafter"/>
</dbReference>
<gene>
    <name evidence="2" type="ORF">O0I10_007470</name>
</gene>
<dbReference type="Proteomes" id="UP001234581">
    <property type="component" value="Unassembled WGS sequence"/>
</dbReference>
<accession>A0AAD7XXR9</accession>
<proteinExistence type="predicted"/>
<dbReference type="GeneID" id="83214879"/>
<evidence type="ECO:0000313" key="3">
    <source>
        <dbReference type="Proteomes" id="UP001234581"/>
    </source>
</evidence>
<dbReference type="InterPro" id="IPR032675">
    <property type="entry name" value="LRR_dom_sf"/>
</dbReference>
<keyword evidence="3" id="KW-1185">Reference proteome</keyword>
<dbReference type="SUPFAM" id="SSF81383">
    <property type="entry name" value="F-box domain"/>
    <property type="match status" value="1"/>
</dbReference>
<dbReference type="SUPFAM" id="SSF52058">
    <property type="entry name" value="L domain-like"/>
    <property type="match status" value="1"/>
</dbReference>
<sequence>MVDNAVFDSQQSRPLQQTWMQLLPYDVVALVLENLNQHELLECMAVCASWYHSVPYYTTERWHTVKIFRHRGGLGNHRLARCLGEHVRRISLSGYETQHQLNQVLEDLVDLGCVWIESLEFYDTQVCVQQSFFALLSKLAIHALRQIAFLRHRGVLDFFKVVAACPHLTVFDFSASGDQGELEAYSMPSRSKITHMCLNGRPYDIHPQLELILRQCPHLRFLATNNPWIRSQENMDKLLQYCPRIEYFEYARHTRNARHYLHEHIQRLPNDQDDGCLRELVLDGYRAGNMPDPHMLTTLEILRLKTTLIRNIPPFSQSLDRLCILSCDQVLCDPPSILASLIEQCPSLEEITLRGFPLIPEICEALSNVSQLKRLYLFRNNHMRPGEGNILWTLLQSLHHRPLQCLQLEGVLNDHLIESLALPGNAAPHHHHHPQLTQLSISSKYLTGGALDRFITRSTCGILSRIKTLEICDINMISRMMLAALGDLDYLERLVLRRCRYVDGNGINDLLFHTKALHSLCIMHCDIPDGKETIRYAIKKLGEEAVLYIPWKFVSFNIKEER</sequence>
<reference evidence="2 3" key="1">
    <citation type="submission" date="2023-03" db="EMBL/GenBank/DDBJ databases">
        <title>Genome sequence of Lichtheimia ornata CBS 291.66.</title>
        <authorList>
            <person name="Mohabir J.T."/>
            <person name="Shea T.P."/>
            <person name="Kurbessoian T."/>
            <person name="Berby B."/>
            <person name="Fontaine J."/>
            <person name="Livny J."/>
            <person name="Gnirke A."/>
            <person name="Stajich J.E."/>
            <person name="Cuomo C.A."/>
        </authorList>
    </citation>
    <scope>NUCLEOTIDE SEQUENCE [LARGE SCALE GENOMIC DNA]</scope>
    <source>
        <strain evidence="2">CBS 291.66</strain>
    </source>
</reference>
<feature type="domain" description="F-box" evidence="1">
    <location>
        <begin position="22"/>
        <end position="53"/>
    </location>
</feature>
<evidence type="ECO:0000259" key="1">
    <source>
        <dbReference type="Pfam" id="PF00646"/>
    </source>
</evidence>
<evidence type="ECO:0000313" key="2">
    <source>
        <dbReference type="EMBL" id="KAJ8656873.1"/>
    </source>
</evidence>
<dbReference type="GO" id="GO:0019005">
    <property type="term" value="C:SCF ubiquitin ligase complex"/>
    <property type="evidence" value="ECO:0007669"/>
    <property type="project" value="TreeGrafter"/>
</dbReference>
<name>A0AAD7XXR9_9FUNG</name>
<protein>
    <recommendedName>
        <fullName evidence="1">F-box domain-containing protein</fullName>
    </recommendedName>
</protein>
<dbReference type="RefSeq" id="XP_058341786.1">
    <property type="nucleotide sequence ID" value="XM_058487486.1"/>
</dbReference>
<dbReference type="Pfam" id="PF00646">
    <property type="entry name" value="F-box"/>
    <property type="match status" value="1"/>
</dbReference>
<organism evidence="2 3">
    <name type="scientific">Lichtheimia ornata</name>
    <dbReference type="NCBI Taxonomy" id="688661"/>
    <lineage>
        <taxon>Eukaryota</taxon>
        <taxon>Fungi</taxon>
        <taxon>Fungi incertae sedis</taxon>
        <taxon>Mucoromycota</taxon>
        <taxon>Mucoromycotina</taxon>
        <taxon>Mucoromycetes</taxon>
        <taxon>Mucorales</taxon>
        <taxon>Lichtheimiaceae</taxon>
        <taxon>Lichtheimia</taxon>
    </lineage>
</organism>
<dbReference type="EMBL" id="JARTCD010000036">
    <property type="protein sequence ID" value="KAJ8656873.1"/>
    <property type="molecule type" value="Genomic_DNA"/>
</dbReference>